<accession>A0A090WNU5</accession>
<evidence type="ECO:0000256" key="1">
    <source>
        <dbReference type="ARBA" id="ARBA00004442"/>
    </source>
</evidence>
<comment type="caution">
    <text evidence="4">The sequence shown here is derived from an EMBL/GenBank/DDBJ whole genome shotgun (WGS) entry which is preliminary data.</text>
</comment>
<dbReference type="GO" id="GO:0009279">
    <property type="term" value="C:cell outer membrane"/>
    <property type="evidence" value="ECO:0007669"/>
    <property type="project" value="UniProtKB-SubCell"/>
</dbReference>
<reference evidence="4 5" key="1">
    <citation type="journal article" date="2014" name="Genome Announc.">
        <title>Draft Genome Sequences of Marine Flavobacterium Algibacter lectus Strains SS8 and NR4.</title>
        <authorList>
            <person name="Takatani N."/>
            <person name="Nakanishi M."/>
            <person name="Meirelles P."/>
            <person name="Mino S."/>
            <person name="Suda W."/>
            <person name="Oshima K."/>
            <person name="Hattori M."/>
            <person name="Ohkuma M."/>
            <person name="Hosokawa M."/>
            <person name="Miyashita K."/>
            <person name="Thompson F.L."/>
            <person name="Niwa A."/>
            <person name="Sawabe T."/>
            <person name="Sawabe T."/>
        </authorList>
    </citation>
    <scope>NUCLEOTIDE SEQUENCE [LARGE SCALE GENOMIC DNA]</scope>
    <source>
        <strain evidence="5">JCM19274</strain>
    </source>
</reference>
<dbReference type="AlphaFoldDB" id="A0A090WNU5"/>
<dbReference type="SUPFAM" id="SSF56935">
    <property type="entry name" value="Porins"/>
    <property type="match status" value="1"/>
</dbReference>
<keyword evidence="2" id="KW-0472">Membrane</keyword>
<evidence type="ECO:0000256" key="2">
    <source>
        <dbReference type="ARBA" id="ARBA00023136"/>
    </source>
</evidence>
<comment type="subcellular location">
    <subcellularLocation>
        <location evidence="1">Cell outer membrane</location>
    </subcellularLocation>
</comment>
<dbReference type="RefSeq" id="WP_227805594.1">
    <property type="nucleotide sequence ID" value="NZ_BBNU01000004.1"/>
</dbReference>
<proteinExistence type="predicted"/>
<evidence type="ECO:0000313" key="4">
    <source>
        <dbReference type="EMBL" id="GAL78780.1"/>
    </source>
</evidence>
<protein>
    <submittedName>
        <fullName evidence="4">TonB-dependent receptor</fullName>
    </submittedName>
</protein>
<sequence>MPRAKVNLTNNYSNGDWNFMLRNVYFGSVNDPDFRGSTTPVTYGEKIITDLSLTYSFSDNLKLTAGANNLLDVYPDEVPFEGSQYGDQFIFSRRTSQFGFNGRYVFGRLTFILK</sequence>
<dbReference type="EMBL" id="BBNU01000004">
    <property type="protein sequence ID" value="GAL78780.1"/>
    <property type="molecule type" value="Genomic_DNA"/>
</dbReference>
<gene>
    <name evidence="4" type="ORF">JCM19274_3338</name>
</gene>
<evidence type="ECO:0000256" key="3">
    <source>
        <dbReference type="ARBA" id="ARBA00023237"/>
    </source>
</evidence>
<keyword evidence="4" id="KW-0675">Receptor</keyword>
<organism evidence="4 5">
    <name type="scientific">Algibacter lectus</name>
    <dbReference type="NCBI Taxonomy" id="221126"/>
    <lineage>
        <taxon>Bacteria</taxon>
        <taxon>Pseudomonadati</taxon>
        <taxon>Bacteroidota</taxon>
        <taxon>Flavobacteriia</taxon>
        <taxon>Flavobacteriales</taxon>
        <taxon>Flavobacteriaceae</taxon>
        <taxon>Algibacter</taxon>
    </lineage>
</organism>
<dbReference type="PANTHER" id="PTHR47234:SF3">
    <property type="entry name" value="SECRETIN_TONB SHORT N-TERMINAL DOMAIN-CONTAINING PROTEIN"/>
    <property type="match status" value="1"/>
</dbReference>
<dbReference type="PANTHER" id="PTHR47234">
    <property type="match status" value="1"/>
</dbReference>
<dbReference type="Proteomes" id="UP000029643">
    <property type="component" value="Unassembled WGS sequence"/>
</dbReference>
<keyword evidence="3" id="KW-0998">Cell outer membrane</keyword>
<dbReference type="InterPro" id="IPR036942">
    <property type="entry name" value="Beta-barrel_TonB_sf"/>
</dbReference>
<dbReference type="Gene3D" id="2.40.170.20">
    <property type="entry name" value="TonB-dependent receptor, beta-barrel domain"/>
    <property type="match status" value="1"/>
</dbReference>
<name>A0A090WNU5_9FLAO</name>
<evidence type="ECO:0000313" key="5">
    <source>
        <dbReference type="Proteomes" id="UP000029643"/>
    </source>
</evidence>